<dbReference type="Proteomes" id="UP000245711">
    <property type="component" value="Chromosome"/>
</dbReference>
<dbReference type="AlphaFoldDB" id="A0A2S2BZY7"/>
<dbReference type="InterPro" id="IPR036178">
    <property type="entry name" value="Formintransfe-cycloase-like_sf"/>
</dbReference>
<gene>
    <name evidence="2" type="ORF">CBI38_23390</name>
</gene>
<dbReference type="KEGG" id="roz:CBI38_23390"/>
<proteinExistence type="predicted"/>
<dbReference type="EMBL" id="CP021354">
    <property type="protein sequence ID" value="AWK74058.1"/>
    <property type="molecule type" value="Genomic_DNA"/>
</dbReference>
<dbReference type="Pfam" id="PF04961">
    <property type="entry name" value="FTCD_C"/>
    <property type="match status" value="1"/>
</dbReference>
<evidence type="ECO:0000313" key="3">
    <source>
        <dbReference type="Proteomes" id="UP000245711"/>
    </source>
</evidence>
<evidence type="ECO:0000259" key="1">
    <source>
        <dbReference type="Pfam" id="PF04961"/>
    </source>
</evidence>
<accession>A0A2S2BZY7</accession>
<dbReference type="RefSeq" id="WP_109332676.1">
    <property type="nucleotide sequence ID" value="NZ_CP021354.1"/>
</dbReference>
<dbReference type="SUPFAM" id="SSF101262">
    <property type="entry name" value="Methenyltetrahydrofolate cyclohydrolase-like"/>
    <property type="match status" value="1"/>
</dbReference>
<organism evidence="2 3">
    <name type="scientific">Rhodococcus oxybenzonivorans</name>
    <dbReference type="NCBI Taxonomy" id="1990687"/>
    <lineage>
        <taxon>Bacteria</taxon>
        <taxon>Bacillati</taxon>
        <taxon>Actinomycetota</taxon>
        <taxon>Actinomycetes</taxon>
        <taxon>Mycobacteriales</taxon>
        <taxon>Nocardiaceae</taxon>
        <taxon>Rhodococcus</taxon>
    </lineage>
</organism>
<reference evidence="2 3" key="1">
    <citation type="submission" date="2017-05" db="EMBL/GenBank/DDBJ databases">
        <title>Isolation of Rhodococcus sp. S2-17 biodegrading of BP-3.</title>
        <authorList>
            <person name="Lee Y."/>
            <person name="Kim K.H."/>
            <person name="Chun B.H."/>
            <person name="Jung H.S."/>
            <person name="Jeon C.O."/>
        </authorList>
    </citation>
    <scope>NUCLEOTIDE SEQUENCE [LARGE SCALE GENOMIC DNA]</scope>
    <source>
        <strain evidence="2 3">S2-17</strain>
    </source>
</reference>
<dbReference type="Gene3D" id="1.20.120.680">
    <property type="entry name" value="Formiminotetrahydrofolate cyclodeaminase monomer, up-and-down helical bundle"/>
    <property type="match status" value="1"/>
</dbReference>
<sequence>MRHDTISAFLASLADRVPAPGGGATAALHLGQSAALVAMVARYTTGDRYAEHSALIERVCTGADTVRERALELAEDDMAAFGSVIDTYTLPKSTDAEIAARSAAIENALVSAARVPAEVINAAWVVVALAEELVSVANRNVASDVAAAAEAARAAATTARVNVEINLPGITDANIRQSLVDTAATVDALTDRADAVTARVRKQLNLVGTPSSE</sequence>
<dbReference type="InterPro" id="IPR007044">
    <property type="entry name" value="Cyclodeamin/CycHdrlase"/>
</dbReference>
<name>A0A2S2BZY7_9NOCA</name>
<dbReference type="OrthoDB" id="5192822at2"/>
<feature type="domain" description="Cyclodeaminase/cyclohydrolase" evidence="1">
    <location>
        <begin position="5"/>
        <end position="183"/>
    </location>
</feature>
<keyword evidence="3" id="KW-1185">Reference proteome</keyword>
<dbReference type="GO" id="GO:0003824">
    <property type="term" value="F:catalytic activity"/>
    <property type="evidence" value="ECO:0007669"/>
    <property type="project" value="InterPro"/>
</dbReference>
<evidence type="ECO:0000313" key="2">
    <source>
        <dbReference type="EMBL" id="AWK74058.1"/>
    </source>
</evidence>
<protein>
    <submittedName>
        <fullName evidence="2">Formimidoyltetrahydrofolate cyclodeaminase</fullName>
    </submittedName>
</protein>